<dbReference type="GO" id="GO:0006189">
    <property type="term" value="P:'de novo' IMP biosynthetic process"/>
    <property type="evidence" value="ECO:0007669"/>
    <property type="project" value="TreeGrafter"/>
</dbReference>
<keyword evidence="1" id="KW-0378">Hydrolase</keyword>
<reference evidence="1" key="1">
    <citation type="journal article" date="2020" name="mSystems">
        <title>Genome- and Community-Level Interaction Insights into Carbon Utilization and Element Cycling Functions of Hydrothermarchaeota in Hydrothermal Sediment.</title>
        <authorList>
            <person name="Zhou Z."/>
            <person name="Liu Y."/>
            <person name="Xu W."/>
            <person name="Pan J."/>
            <person name="Luo Z.H."/>
            <person name="Li M."/>
        </authorList>
    </citation>
    <scope>NUCLEOTIDE SEQUENCE [LARGE SCALE GENOMIC DNA]</scope>
    <source>
        <strain evidence="1">SpSt-767</strain>
    </source>
</reference>
<dbReference type="InterPro" id="IPR016193">
    <property type="entry name" value="Cytidine_deaminase-like"/>
</dbReference>
<dbReference type="SUPFAM" id="SSF53927">
    <property type="entry name" value="Cytidine deaminase-like"/>
    <property type="match status" value="1"/>
</dbReference>
<dbReference type="EMBL" id="DTGR01000020">
    <property type="protein sequence ID" value="HHS28282.1"/>
    <property type="molecule type" value="Genomic_DNA"/>
</dbReference>
<protein>
    <submittedName>
        <fullName evidence="1">IMP cyclohydrolase</fullName>
    </submittedName>
</protein>
<dbReference type="PIRSF" id="PIRSF000414">
    <property type="entry name" value="AICARFT_IMPCHas"/>
    <property type="match status" value="1"/>
</dbReference>
<dbReference type="GO" id="GO:0004643">
    <property type="term" value="F:phosphoribosylaminoimidazolecarboxamide formyltransferase activity"/>
    <property type="evidence" value="ECO:0007669"/>
    <property type="project" value="InterPro"/>
</dbReference>
<sequence>MSDTKAMYRTILADHFPPDMTITFGDQKLVYRKRTWKIPDTRTGEVIESGLRYGENPDQEAALYELVGGNLTLGNCHFIEPGWGLTSSLDEAGMLQAGKHPGKINLTDLDNGLNIIKFLDKKPACVILKHNNPCGAAWGETPAQAYDKANMADRIAAFGGAAVFNRAINKTAAELISKNYLEVVAAPEFEEGSLDILKKSKDLRIIRIARFDRLKELIFQRFVDFKCLIDGGIIVQQSPLNAILKKEDFKPAVATYQGKEYRCKRQPTDQEYDDLLFGWWVEQGVTSNSVLFVKNGVTMGIGTGEQDRVGVAEIAIFKAYTKYADKLCFERFGIPYKQLESEILQRRRETEDKVEIDKETEAAKGGLIGASMVSDAFFPFRDGVDVAIRQGISAIAHAGGSLRDYESIEACNEADPPVAMVFTGQRCFKH</sequence>
<dbReference type="Pfam" id="PF01808">
    <property type="entry name" value="AICARFT_IMPCHas"/>
    <property type="match status" value="1"/>
</dbReference>
<dbReference type="InterPro" id="IPR024051">
    <property type="entry name" value="AICAR_Tfase_dup_dom_sf"/>
</dbReference>
<dbReference type="Gene3D" id="3.40.140.20">
    <property type="match status" value="2"/>
</dbReference>
<proteinExistence type="predicted"/>
<dbReference type="GO" id="GO:0005829">
    <property type="term" value="C:cytosol"/>
    <property type="evidence" value="ECO:0007669"/>
    <property type="project" value="TreeGrafter"/>
</dbReference>
<dbReference type="InterPro" id="IPR002695">
    <property type="entry name" value="PurH-like"/>
</dbReference>
<dbReference type="PANTHER" id="PTHR11692">
    <property type="entry name" value="BIFUNCTIONAL PURINE BIOSYNTHESIS PROTEIN PURH"/>
    <property type="match status" value="1"/>
</dbReference>
<dbReference type="PANTHER" id="PTHR11692:SF0">
    <property type="entry name" value="BIFUNCTIONAL PURINE BIOSYNTHESIS PROTEIN ATIC"/>
    <property type="match status" value="1"/>
</dbReference>
<organism evidence="1">
    <name type="scientific">Desulfobacca acetoxidans</name>
    <dbReference type="NCBI Taxonomy" id="60893"/>
    <lineage>
        <taxon>Bacteria</taxon>
        <taxon>Pseudomonadati</taxon>
        <taxon>Thermodesulfobacteriota</taxon>
        <taxon>Desulfobaccia</taxon>
        <taxon>Desulfobaccales</taxon>
        <taxon>Desulfobaccaceae</taxon>
        <taxon>Desulfobacca</taxon>
    </lineage>
</organism>
<dbReference type="AlphaFoldDB" id="A0A7V6A109"/>
<gene>
    <name evidence="1" type="ORF">ENV52_01070</name>
</gene>
<evidence type="ECO:0000313" key="1">
    <source>
        <dbReference type="EMBL" id="HHS28282.1"/>
    </source>
</evidence>
<dbReference type="GO" id="GO:0003937">
    <property type="term" value="F:IMP cyclohydrolase activity"/>
    <property type="evidence" value="ECO:0007669"/>
    <property type="project" value="InterPro"/>
</dbReference>
<name>A0A7V6A109_9BACT</name>
<dbReference type="SMART" id="SM00798">
    <property type="entry name" value="AICARFT_IMPCHas"/>
    <property type="match status" value="1"/>
</dbReference>
<comment type="caution">
    <text evidence="1">The sequence shown here is derived from an EMBL/GenBank/DDBJ whole genome shotgun (WGS) entry which is preliminary data.</text>
</comment>
<accession>A0A7V6A109</accession>